<protein>
    <submittedName>
        <fullName evidence="1">Uncharacterized protein</fullName>
    </submittedName>
</protein>
<dbReference type="EMBL" id="LN681231">
    <property type="protein sequence ID" value="CEK28566.1"/>
    <property type="molecule type" value="Genomic_DNA"/>
</dbReference>
<name>A0A0A8VLT1_YERRU</name>
<reference evidence="1" key="1">
    <citation type="journal article" date="2015" name="Genome Announc.">
        <title>Complete Genome Sequence of Yersinia ruckeri Strain CSF007-82, Etiologic Agent of Red Mouth Disease in Salmonid Fish.</title>
        <authorList>
            <person name="Nelson M.C."/>
            <person name="LaPatra S.E."/>
            <person name="Welch T.J."/>
            <person name="Graf J."/>
        </authorList>
    </citation>
    <scope>NUCLEOTIDE SEQUENCE</scope>
    <source>
        <strain evidence="1">CSF007-82</strain>
    </source>
</reference>
<dbReference type="AlphaFoldDB" id="A0A0A8VLT1"/>
<sequence length="38" mass="4499">MEKIIGLFKETSMYKVHYDEFIFYLKLLSNAATSLLIK</sequence>
<proteinExistence type="predicted"/>
<accession>A0A0A8VLT1</accession>
<gene>
    <name evidence="1" type="ORF">CSF007_14190</name>
</gene>
<evidence type="ECO:0000313" key="1">
    <source>
        <dbReference type="EMBL" id="CEK28566.1"/>
    </source>
</evidence>
<organism evidence="1">
    <name type="scientific">Yersinia ruckeri</name>
    <dbReference type="NCBI Taxonomy" id="29486"/>
    <lineage>
        <taxon>Bacteria</taxon>
        <taxon>Pseudomonadati</taxon>
        <taxon>Pseudomonadota</taxon>
        <taxon>Gammaproteobacteria</taxon>
        <taxon>Enterobacterales</taxon>
        <taxon>Yersiniaceae</taxon>
        <taxon>Yersinia</taxon>
    </lineage>
</organism>